<keyword evidence="6 8" id="KW-0424">Laminin EGF-like domain</keyword>
<dbReference type="FunFam" id="2.10.25.10:FF:000188">
    <property type="entry name" value="Laminin subunit gamma 2"/>
    <property type="match status" value="1"/>
</dbReference>
<evidence type="ECO:0000256" key="5">
    <source>
        <dbReference type="ARBA" id="ARBA00023180"/>
    </source>
</evidence>
<sequence length="210" mass="22169">MPISVHVCLTCLSHVGCPSGCDVGVALGRVMAYNCECNGHSNRCSYIDFINVVTCVSCKHNTRGQNCQFCRLGYYRNPSLPLDAEDVCVECECSAAGSVSPHCSESGLCQCKGGATGRRCDSCLPGYTWRGGGASCTENMCDEEGLVCQNGGTCIDFRRCVCPANATGVLCENRVCLKKGGCQDDAESSAPSLTSQLYLLSLGLIGSALR</sequence>
<dbReference type="SUPFAM" id="SSF57196">
    <property type="entry name" value="EGF/Laminin"/>
    <property type="match status" value="2"/>
</dbReference>
<feature type="disulfide bond" evidence="8">
    <location>
        <begin position="111"/>
        <end position="120"/>
    </location>
</feature>
<keyword evidence="12" id="KW-1185">Reference proteome</keyword>
<keyword evidence="3" id="KW-0677">Repeat</keyword>
<dbReference type="CDD" id="cd00055">
    <property type="entry name" value="EGF_Lam"/>
    <property type="match status" value="2"/>
</dbReference>
<dbReference type="PANTHER" id="PTHR10574">
    <property type="entry name" value="NETRIN/LAMININ-RELATED"/>
    <property type="match status" value="1"/>
</dbReference>
<evidence type="ECO:0000256" key="2">
    <source>
        <dbReference type="ARBA" id="ARBA00022729"/>
    </source>
</evidence>
<evidence type="ECO:0000259" key="9">
    <source>
        <dbReference type="PROSITE" id="PS50026"/>
    </source>
</evidence>
<keyword evidence="5" id="KW-0325">Glycoprotein</keyword>
<evidence type="ECO:0000256" key="7">
    <source>
        <dbReference type="PROSITE-ProRule" id="PRU00076"/>
    </source>
</evidence>
<evidence type="ECO:0000313" key="12">
    <source>
        <dbReference type="Proteomes" id="UP000295070"/>
    </source>
</evidence>
<dbReference type="AlphaFoldDB" id="A0A484DCZ4"/>
<reference evidence="11 12" key="1">
    <citation type="submission" date="2019-01" db="EMBL/GenBank/DDBJ databases">
        <title>A chromosome-scale genome assembly of the yellow perch, Perca flavescens.</title>
        <authorList>
            <person name="Feron R."/>
            <person name="Morvezen R."/>
            <person name="Bestin A."/>
            <person name="Haffray P."/>
            <person name="Klopp C."/>
            <person name="Zahm M."/>
            <person name="Cabau C."/>
            <person name="Roques C."/>
            <person name="Donnadieu C."/>
            <person name="Bouchez O."/>
            <person name="Christie M."/>
            <person name="Larson W."/>
            <person name="Guiguen Y."/>
        </authorList>
    </citation>
    <scope>NUCLEOTIDE SEQUENCE [LARGE SCALE GENOMIC DNA]</scope>
    <source>
        <strain evidence="11">YP-PL-M2</strain>
        <tissue evidence="11">Blood</tissue>
    </source>
</reference>
<name>A0A484DCZ4_PERFV</name>
<keyword evidence="1 7" id="KW-0245">EGF-like domain</keyword>
<dbReference type="SMART" id="SM00181">
    <property type="entry name" value="EGF"/>
    <property type="match status" value="3"/>
</dbReference>
<dbReference type="PROSITE" id="PS00022">
    <property type="entry name" value="EGF_1"/>
    <property type="match status" value="1"/>
</dbReference>
<gene>
    <name evidence="11" type="ORF">EPR50_G00057270</name>
</gene>
<accession>A0A484DCZ4</accession>
<dbReference type="Pfam" id="PF07974">
    <property type="entry name" value="EGF_2"/>
    <property type="match status" value="1"/>
</dbReference>
<evidence type="ECO:0000256" key="6">
    <source>
        <dbReference type="ARBA" id="ARBA00023292"/>
    </source>
</evidence>
<evidence type="ECO:0000313" key="11">
    <source>
        <dbReference type="EMBL" id="TDH13398.1"/>
    </source>
</evidence>
<proteinExistence type="predicted"/>
<dbReference type="InterPro" id="IPR056863">
    <property type="entry name" value="LMN_ATRN_NET-like_EGF"/>
</dbReference>
<feature type="domain" description="EGF-like" evidence="9">
    <location>
        <begin position="137"/>
        <end position="172"/>
    </location>
</feature>
<dbReference type="InterPro" id="IPR000742">
    <property type="entry name" value="EGF"/>
</dbReference>
<dbReference type="PROSITE" id="PS50027">
    <property type="entry name" value="EGF_LAM_2"/>
    <property type="match status" value="1"/>
</dbReference>
<dbReference type="PANTHER" id="PTHR10574:SF27">
    <property type="entry name" value="NETRIN-G2"/>
    <property type="match status" value="1"/>
</dbReference>
<organism evidence="11 12">
    <name type="scientific">Perca flavescens</name>
    <name type="common">American yellow perch</name>
    <name type="synonym">Morone flavescens</name>
    <dbReference type="NCBI Taxonomy" id="8167"/>
    <lineage>
        <taxon>Eukaryota</taxon>
        <taxon>Metazoa</taxon>
        <taxon>Chordata</taxon>
        <taxon>Craniata</taxon>
        <taxon>Vertebrata</taxon>
        <taxon>Euteleostomi</taxon>
        <taxon>Actinopterygii</taxon>
        <taxon>Neopterygii</taxon>
        <taxon>Teleostei</taxon>
        <taxon>Neoteleostei</taxon>
        <taxon>Acanthomorphata</taxon>
        <taxon>Eupercaria</taxon>
        <taxon>Perciformes</taxon>
        <taxon>Percoidei</taxon>
        <taxon>Percidae</taxon>
        <taxon>Percinae</taxon>
        <taxon>Perca</taxon>
    </lineage>
</organism>
<evidence type="ECO:0008006" key="13">
    <source>
        <dbReference type="Google" id="ProtNLM"/>
    </source>
</evidence>
<dbReference type="PROSITE" id="PS50026">
    <property type="entry name" value="EGF_3"/>
    <property type="match status" value="1"/>
</dbReference>
<dbReference type="Proteomes" id="UP000295070">
    <property type="component" value="Chromosome 5"/>
</dbReference>
<dbReference type="GO" id="GO:0009888">
    <property type="term" value="P:tissue development"/>
    <property type="evidence" value="ECO:0007669"/>
    <property type="project" value="TreeGrafter"/>
</dbReference>
<dbReference type="GO" id="GO:0007409">
    <property type="term" value="P:axonogenesis"/>
    <property type="evidence" value="ECO:0007669"/>
    <property type="project" value="TreeGrafter"/>
</dbReference>
<feature type="disulfide bond" evidence="8">
    <location>
        <begin position="91"/>
        <end position="103"/>
    </location>
</feature>
<evidence type="ECO:0000259" key="10">
    <source>
        <dbReference type="PROSITE" id="PS50027"/>
    </source>
</evidence>
<dbReference type="Gene3D" id="2.10.25.10">
    <property type="entry name" value="Laminin"/>
    <property type="match status" value="3"/>
</dbReference>
<dbReference type="FunFam" id="2.10.25.10:FF:000180">
    <property type="entry name" value="Netrin G2"/>
    <property type="match status" value="1"/>
</dbReference>
<dbReference type="STRING" id="8167.A0A484DCZ4"/>
<keyword evidence="2" id="KW-0732">Signal</keyword>
<dbReference type="InterPro" id="IPR013111">
    <property type="entry name" value="EGF_extracell"/>
</dbReference>
<keyword evidence="4 7" id="KW-1015">Disulfide bond</keyword>
<evidence type="ECO:0000256" key="1">
    <source>
        <dbReference type="ARBA" id="ARBA00022536"/>
    </source>
</evidence>
<evidence type="ECO:0000256" key="8">
    <source>
        <dbReference type="PROSITE-ProRule" id="PRU00460"/>
    </source>
</evidence>
<evidence type="ECO:0000256" key="4">
    <source>
        <dbReference type="ARBA" id="ARBA00023157"/>
    </source>
</evidence>
<protein>
    <recommendedName>
        <fullName evidence="13">EGF-like domain-containing protein</fullName>
    </recommendedName>
</protein>
<dbReference type="GO" id="GO:0009887">
    <property type="term" value="P:animal organ morphogenesis"/>
    <property type="evidence" value="ECO:0007669"/>
    <property type="project" value="TreeGrafter"/>
</dbReference>
<dbReference type="InterPro" id="IPR002049">
    <property type="entry name" value="LE_dom"/>
</dbReference>
<evidence type="ECO:0000256" key="3">
    <source>
        <dbReference type="ARBA" id="ARBA00022737"/>
    </source>
</evidence>
<comment type="caution">
    <text evidence="11">The sequence shown here is derived from an EMBL/GenBank/DDBJ whole genome shotgun (WGS) entry which is preliminary data.</text>
</comment>
<comment type="caution">
    <text evidence="7">Lacks conserved residue(s) required for the propagation of feature annotation.</text>
</comment>
<dbReference type="PROSITE" id="PS01248">
    <property type="entry name" value="EGF_LAM_1"/>
    <property type="match status" value="1"/>
</dbReference>
<feature type="disulfide bond" evidence="7">
    <location>
        <begin position="162"/>
        <end position="171"/>
    </location>
</feature>
<dbReference type="Pfam" id="PF24973">
    <property type="entry name" value="EGF_LMN_ATRN"/>
    <property type="match status" value="1"/>
</dbReference>
<dbReference type="EMBL" id="SCKG01000005">
    <property type="protein sequence ID" value="TDH13398.1"/>
    <property type="molecule type" value="Genomic_DNA"/>
</dbReference>
<dbReference type="InterPro" id="IPR050440">
    <property type="entry name" value="Laminin/Netrin_ECM"/>
</dbReference>
<feature type="domain" description="Laminin EGF-like" evidence="10">
    <location>
        <begin position="91"/>
        <end position="138"/>
    </location>
</feature>
<dbReference type="SMART" id="SM00180">
    <property type="entry name" value="EGF_Lam"/>
    <property type="match status" value="2"/>
</dbReference>
<dbReference type="Pfam" id="PF00053">
    <property type="entry name" value="EGF_laminin"/>
    <property type="match status" value="1"/>
</dbReference>
<dbReference type="GO" id="GO:0005604">
    <property type="term" value="C:basement membrane"/>
    <property type="evidence" value="ECO:0007669"/>
    <property type="project" value="UniProtKB-ARBA"/>
</dbReference>